<dbReference type="SUPFAM" id="SSF53335">
    <property type="entry name" value="S-adenosyl-L-methionine-dependent methyltransferases"/>
    <property type="match status" value="1"/>
</dbReference>
<accession>A0A7W7AHG7</accession>
<gene>
    <name evidence="8" type="ORF">GGQ96_000455</name>
</gene>
<dbReference type="InterPro" id="IPR050903">
    <property type="entry name" value="Bact_Chemotaxis_MeTrfase"/>
</dbReference>
<evidence type="ECO:0000259" key="7">
    <source>
        <dbReference type="PROSITE" id="PS50123"/>
    </source>
</evidence>
<dbReference type="GO" id="GO:0032259">
    <property type="term" value="P:methylation"/>
    <property type="evidence" value="ECO:0007669"/>
    <property type="project" value="UniProtKB-KW"/>
</dbReference>
<feature type="binding site" evidence="6">
    <location>
        <position position="88"/>
    </location>
    <ligand>
        <name>S-adenosyl-L-methionine</name>
        <dbReference type="ChEBI" id="CHEBI:59789"/>
    </ligand>
</feature>
<feature type="binding site" evidence="6">
    <location>
        <position position="92"/>
    </location>
    <ligand>
        <name>S-adenosyl-L-methionine</name>
        <dbReference type="ChEBI" id="CHEBI:59789"/>
    </ligand>
</feature>
<comment type="catalytic activity">
    <reaction evidence="1 5">
        <text>L-glutamyl-[protein] + S-adenosyl-L-methionine = [protein]-L-glutamate 5-O-methyl ester + S-adenosyl-L-homocysteine</text>
        <dbReference type="Rhea" id="RHEA:24452"/>
        <dbReference type="Rhea" id="RHEA-COMP:10208"/>
        <dbReference type="Rhea" id="RHEA-COMP:10311"/>
        <dbReference type="ChEBI" id="CHEBI:29973"/>
        <dbReference type="ChEBI" id="CHEBI:57856"/>
        <dbReference type="ChEBI" id="CHEBI:59789"/>
        <dbReference type="ChEBI" id="CHEBI:82795"/>
        <dbReference type="EC" id="2.1.1.80"/>
    </reaction>
</comment>
<dbReference type="InterPro" id="IPR022641">
    <property type="entry name" value="CheR_N"/>
</dbReference>
<comment type="function">
    <text evidence="5">Methylation of the membrane-bound methyl-accepting chemotaxis proteins (MCP) to form gamma-glutamyl methyl ester residues in MCP.</text>
</comment>
<dbReference type="PROSITE" id="PS50123">
    <property type="entry name" value="CHER"/>
    <property type="match status" value="1"/>
</dbReference>
<dbReference type="SMART" id="SM00138">
    <property type="entry name" value="MeTrc"/>
    <property type="match status" value="1"/>
</dbReference>
<feature type="binding site" evidence="6">
    <location>
        <begin position="228"/>
        <end position="229"/>
    </location>
    <ligand>
        <name>S-adenosyl-L-methionine</name>
        <dbReference type="ChEBI" id="CHEBI:59789"/>
    </ligand>
</feature>
<evidence type="ECO:0000256" key="3">
    <source>
        <dbReference type="ARBA" id="ARBA00022679"/>
    </source>
</evidence>
<protein>
    <recommendedName>
        <fullName evidence="5">Chemotaxis protein methyltransferase</fullName>
        <ecNumber evidence="5">2.1.1.80</ecNumber>
    </recommendedName>
</protein>
<dbReference type="EC" id="2.1.1.80" evidence="5"/>
<keyword evidence="3 5" id="KW-0808">Transferase</keyword>
<dbReference type="GO" id="GO:0008983">
    <property type="term" value="F:protein-glutamate O-methyltransferase activity"/>
    <property type="evidence" value="ECO:0007669"/>
    <property type="project" value="UniProtKB-EC"/>
</dbReference>
<dbReference type="PIRSF" id="PIRSF000410">
    <property type="entry name" value="CheR"/>
    <property type="match status" value="1"/>
</dbReference>
<proteinExistence type="predicted"/>
<dbReference type="PRINTS" id="PR00996">
    <property type="entry name" value="CHERMTFRASE"/>
</dbReference>
<dbReference type="Proteomes" id="UP000574769">
    <property type="component" value="Unassembled WGS sequence"/>
</dbReference>
<keyword evidence="4 5" id="KW-0949">S-adenosyl-L-methionine</keyword>
<evidence type="ECO:0000256" key="5">
    <source>
        <dbReference type="PIRNR" id="PIRNR000410"/>
    </source>
</evidence>
<keyword evidence="9" id="KW-1185">Reference proteome</keyword>
<feature type="binding site" evidence="6">
    <location>
        <position position="86"/>
    </location>
    <ligand>
        <name>S-adenosyl-L-methionine</name>
        <dbReference type="ChEBI" id="CHEBI:59789"/>
    </ligand>
</feature>
<comment type="caution">
    <text evidence="8">The sequence shown here is derived from an EMBL/GenBank/DDBJ whole genome shotgun (WGS) entry which is preliminary data.</text>
</comment>
<evidence type="ECO:0000256" key="4">
    <source>
        <dbReference type="ARBA" id="ARBA00022691"/>
    </source>
</evidence>
<feature type="binding site" evidence="6">
    <location>
        <position position="153"/>
    </location>
    <ligand>
        <name>S-adenosyl-L-methionine</name>
        <dbReference type="ChEBI" id="CHEBI:59789"/>
    </ligand>
</feature>
<dbReference type="Gene3D" id="3.40.50.150">
    <property type="entry name" value="Vaccinia Virus protein VP39"/>
    <property type="match status" value="1"/>
</dbReference>
<feature type="domain" description="CheR-type methyltransferase" evidence="7">
    <location>
        <begin position="7"/>
        <end position="282"/>
    </location>
</feature>
<dbReference type="InterPro" id="IPR000780">
    <property type="entry name" value="CheR_MeTrfase"/>
</dbReference>
<dbReference type="InterPro" id="IPR026024">
    <property type="entry name" value="Chemotaxis_MeTrfase_CheR"/>
</dbReference>
<dbReference type="Gene3D" id="1.10.155.10">
    <property type="entry name" value="Chemotaxis receptor methyltransferase CheR, N-terminal domain"/>
    <property type="match status" value="1"/>
</dbReference>
<dbReference type="SUPFAM" id="SSF47757">
    <property type="entry name" value="Chemotaxis receptor methyltransferase CheR, N-terminal domain"/>
    <property type="match status" value="1"/>
</dbReference>
<dbReference type="AlphaFoldDB" id="A0A7W7AHG7"/>
<feature type="binding site" evidence="6">
    <location>
        <position position="128"/>
    </location>
    <ligand>
        <name>S-adenosyl-L-methionine</name>
        <dbReference type="ChEBI" id="CHEBI:59789"/>
    </ligand>
</feature>
<dbReference type="InterPro" id="IPR022642">
    <property type="entry name" value="CheR_C"/>
</dbReference>
<evidence type="ECO:0000256" key="2">
    <source>
        <dbReference type="ARBA" id="ARBA00022603"/>
    </source>
</evidence>
<dbReference type="CDD" id="cd02440">
    <property type="entry name" value="AdoMet_MTases"/>
    <property type="match status" value="1"/>
</dbReference>
<dbReference type="PANTHER" id="PTHR24422:SF26">
    <property type="entry name" value="CHEMOTAXIS PROTEIN METHYLTRANSFERASE"/>
    <property type="match status" value="1"/>
</dbReference>
<dbReference type="Pfam" id="PF03705">
    <property type="entry name" value="CheR_N"/>
    <property type="match status" value="1"/>
</dbReference>
<evidence type="ECO:0000313" key="9">
    <source>
        <dbReference type="Proteomes" id="UP000574769"/>
    </source>
</evidence>
<organism evidence="8 9">
    <name type="scientific">Sphingomonas abaci</name>
    <dbReference type="NCBI Taxonomy" id="237611"/>
    <lineage>
        <taxon>Bacteria</taxon>
        <taxon>Pseudomonadati</taxon>
        <taxon>Pseudomonadota</taxon>
        <taxon>Alphaproteobacteria</taxon>
        <taxon>Sphingomonadales</taxon>
        <taxon>Sphingomonadaceae</taxon>
        <taxon>Sphingomonas</taxon>
    </lineage>
</organism>
<dbReference type="RefSeq" id="WP_184111121.1">
    <property type="nucleotide sequence ID" value="NZ_JACHNY010000001.1"/>
</dbReference>
<dbReference type="PANTHER" id="PTHR24422">
    <property type="entry name" value="CHEMOTAXIS PROTEIN METHYLTRANSFERASE"/>
    <property type="match status" value="1"/>
</dbReference>
<dbReference type="EMBL" id="JACHNY010000001">
    <property type="protein sequence ID" value="MBB4616349.1"/>
    <property type="molecule type" value="Genomic_DNA"/>
</dbReference>
<dbReference type="InterPro" id="IPR029063">
    <property type="entry name" value="SAM-dependent_MTases_sf"/>
</dbReference>
<dbReference type="InterPro" id="IPR036804">
    <property type="entry name" value="CheR_N_sf"/>
</dbReference>
<evidence type="ECO:0000313" key="8">
    <source>
        <dbReference type="EMBL" id="MBB4616349.1"/>
    </source>
</evidence>
<name>A0A7W7AHG7_9SPHN</name>
<sequence length="282" mass="31251">MTAYQPIAAPGSELNAQDFKRVAAFIEQHSGIKTPPSKRLLVEGRLRRRARASGFASVAEYCDHVFADPASLATEAELLVNALTTNKTDFFREPKHFDYLTATVLPALVAAGERRLRIWSAGCSTGAEPYTLAMLLDQFCMSQACGYGILATDIDTEVLETARRGIYPAPMVEPVPALLRRRYLMTARGDRAEVRMVPELRAAIGFGQLNFMDPRYGVGDPMHVIFCRNVLIYFDQETQEKVIRRLLDCLLPGGHLFLGHSETIAGMDLPVRTVAGTVFQKV</sequence>
<evidence type="ECO:0000256" key="6">
    <source>
        <dbReference type="PIRSR" id="PIRSR000410-1"/>
    </source>
</evidence>
<evidence type="ECO:0000256" key="1">
    <source>
        <dbReference type="ARBA" id="ARBA00001541"/>
    </source>
</evidence>
<keyword evidence="2 5" id="KW-0489">Methyltransferase</keyword>
<reference evidence="8 9" key="1">
    <citation type="submission" date="2020-08" db="EMBL/GenBank/DDBJ databases">
        <title>Genomic Encyclopedia of Type Strains, Phase IV (KMG-IV): sequencing the most valuable type-strain genomes for metagenomic binning, comparative biology and taxonomic classification.</title>
        <authorList>
            <person name="Goeker M."/>
        </authorList>
    </citation>
    <scope>NUCLEOTIDE SEQUENCE [LARGE SCALE GENOMIC DNA]</scope>
    <source>
        <strain evidence="8 9">DSM 15867</strain>
    </source>
</reference>
<dbReference type="Pfam" id="PF01739">
    <property type="entry name" value="CheR"/>
    <property type="match status" value="1"/>
</dbReference>